<dbReference type="Gene3D" id="3.20.20.70">
    <property type="entry name" value="Aldolase class I"/>
    <property type="match status" value="1"/>
</dbReference>
<comment type="pathway">
    <text evidence="3">Metabolic intermediate biosynthesis; chorismate biosynthesis; chorismate from D-erythrose 4-phosphate and phosphoenolpyruvate: step 1/7.</text>
</comment>
<keyword evidence="3" id="KW-0057">Aromatic amino acid biosynthesis</keyword>
<comment type="similarity">
    <text evidence="1 3">Belongs to the class-II DAHP synthase family.</text>
</comment>
<dbReference type="InterPro" id="IPR013785">
    <property type="entry name" value="Aldolase_TIM"/>
</dbReference>
<proteinExistence type="inferred from homology"/>
<dbReference type="EMBL" id="BAAAHQ010000015">
    <property type="protein sequence ID" value="GAA0930233.1"/>
    <property type="molecule type" value="Genomic_DNA"/>
</dbReference>
<dbReference type="InterPro" id="IPR002480">
    <property type="entry name" value="DAHP_synth_2"/>
</dbReference>
<protein>
    <recommendedName>
        <fullName evidence="3">Phospho-2-dehydro-3-deoxyheptonate aldolase</fullName>
        <ecNumber evidence="3">2.5.1.54</ecNumber>
    </recommendedName>
</protein>
<evidence type="ECO:0000256" key="1">
    <source>
        <dbReference type="ARBA" id="ARBA00008911"/>
    </source>
</evidence>
<evidence type="ECO:0000256" key="3">
    <source>
        <dbReference type="RuleBase" id="RU363071"/>
    </source>
</evidence>
<keyword evidence="5" id="KW-1185">Reference proteome</keyword>
<dbReference type="EC" id="2.5.1.54" evidence="3"/>
<keyword evidence="2 3" id="KW-0808">Transferase</keyword>
<dbReference type="RefSeq" id="WP_343950895.1">
    <property type="nucleotide sequence ID" value="NZ_BAAAHQ010000015.1"/>
</dbReference>
<organism evidence="4 5">
    <name type="scientific">Nonomuraea longicatena</name>
    <dbReference type="NCBI Taxonomy" id="83682"/>
    <lineage>
        <taxon>Bacteria</taxon>
        <taxon>Bacillati</taxon>
        <taxon>Actinomycetota</taxon>
        <taxon>Actinomycetes</taxon>
        <taxon>Streptosporangiales</taxon>
        <taxon>Streptosporangiaceae</taxon>
        <taxon>Nonomuraea</taxon>
    </lineage>
</organism>
<keyword evidence="3" id="KW-0028">Amino-acid biosynthesis</keyword>
<reference evidence="4 5" key="1">
    <citation type="journal article" date="2019" name="Int. J. Syst. Evol. Microbiol.">
        <title>The Global Catalogue of Microorganisms (GCM) 10K type strain sequencing project: providing services to taxonomists for standard genome sequencing and annotation.</title>
        <authorList>
            <consortium name="The Broad Institute Genomics Platform"/>
            <consortium name="The Broad Institute Genome Sequencing Center for Infectious Disease"/>
            <person name="Wu L."/>
            <person name="Ma J."/>
        </authorList>
    </citation>
    <scope>NUCLEOTIDE SEQUENCE [LARGE SCALE GENOMIC DNA]</scope>
    <source>
        <strain evidence="4 5">JCM 11136</strain>
    </source>
</reference>
<comment type="caution">
    <text evidence="4">The sequence shown here is derived from an EMBL/GenBank/DDBJ whole genome shotgun (WGS) entry which is preliminary data.</text>
</comment>
<sequence>MEDELVRIRSKAALQQPEWADPRVLTTVHRWLGDRPGLVCGDDVARLRRVLAEVAAGRALVVLAGDCSEDPAECNAAAVARKVGLLDVLAGTLKMITGMPVVRAGRIAGQFGKPRSRLTERHGDLTLPVYRGHMVNSPDPDSLGRRPDPMRILSGYRAAAEAMAQLGWMGERGRTACEPSVWTSHEALLLDYELPMLRRDRRGRIVLASTHWPWIGDRTRDPGGAHVELLSLVANPVACKIGPSVTAGELLEVCERLDPDRVPGRLTLVARMGPQAVGDRLPGLVAAVRGAGHPVIWLTDPLHANTVTTAGGLKTRYVDTIVREVQGFQAAVRGAGGVAGGLHLETTPDEVTECVANSAHDEHVSDKYTTFCDPRLNPGQAVAVVSAWTW</sequence>
<name>A0ABN1PNE5_9ACTN</name>
<comment type="catalytic activity">
    <reaction evidence="3">
        <text>D-erythrose 4-phosphate + phosphoenolpyruvate + H2O = 7-phospho-2-dehydro-3-deoxy-D-arabino-heptonate + phosphate</text>
        <dbReference type="Rhea" id="RHEA:14717"/>
        <dbReference type="ChEBI" id="CHEBI:15377"/>
        <dbReference type="ChEBI" id="CHEBI:16897"/>
        <dbReference type="ChEBI" id="CHEBI:43474"/>
        <dbReference type="ChEBI" id="CHEBI:58394"/>
        <dbReference type="ChEBI" id="CHEBI:58702"/>
        <dbReference type="EC" id="2.5.1.54"/>
    </reaction>
</comment>
<gene>
    <name evidence="4" type="primary">phzC</name>
    <name evidence="4" type="ORF">GCM10009560_34590</name>
</gene>
<dbReference type="Proteomes" id="UP001501578">
    <property type="component" value="Unassembled WGS sequence"/>
</dbReference>
<evidence type="ECO:0000313" key="5">
    <source>
        <dbReference type="Proteomes" id="UP001501578"/>
    </source>
</evidence>
<dbReference type="SUPFAM" id="SSF51569">
    <property type="entry name" value="Aldolase"/>
    <property type="match status" value="1"/>
</dbReference>
<accession>A0ABN1PNE5</accession>
<dbReference type="PANTHER" id="PTHR21337:SF0">
    <property type="entry name" value="PHOSPHO-2-DEHYDRO-3-DEOXYHEPTONATE ALDOLASE"/>
    <property type="match status" value="1"/>
</dbReference>
<dbReference type="PANTHER" id="PTHR21337">
    <property type="entry name" value="PHOSPHO-2-DEHYDRO-3-DEOXYHEPTONATE ALDOLASE 1, 2"/>
    <property type="match status" value="1"/>
</dbReference>
<evidence type="ECO:0000313" key="4">
    <source>
        <dbReference type="EMBL" id="GAA0930233.1"/>
    </source>
</evidence>
<dbReference type="Pfam" id="PF01474">
    <property type="entry name" value="DAHP_synth_2"/>
    <property type="match status" value="1"/>
</dbReference>
<evidence type="ECO:0000256" key="2">
    <source>
        <dbReference type="ARBA" id="ARBA00022679"/>
    </source>
</evidence>